<gene>
    <name evidence="2" type="ORF">SAMN05421783_12025</name>
</gene>
<accession>A0A1H3AKV0</accession>
<feature type="region of interest" description="Disordered" evidence="1">
    <location>
        <begin position="27"/>
        <end position="51"/>
    </location>
</feature>
<proteinExistence type="predicted"/>
<evidence type="ECO:0000313" key="3">
    <source>
        <dbReference type="Proteomes" id="UP000198816"/>
    </source>
</evidence>
<reference evidence="3" key="1">
    <citation type="submission" date="2016-10" db="EMBL/GenBank/DDBJ databases">
        <authorList>
            <person name="Varghese N."/>
            <person name="Submissions S."/>
        </authorList>
    </citation>
    <scope>NUCLEOTIDE SEQUENCE [LARGE SCALE GENOMIC DNA]</scope>
    <source>
        <strain evidence="3">DSM 217</strain>
    </source>
</reference>
<organism evidence="2 3">
    <name type="scientific">Thiocapsa roseopersicina</name>
    <dbReference type="NCBI Taxonomy" id="1058"/>
    <lineage>
        <taxon>Bacteria</taxon>
        <taxon>Pseudomonadati</taxon>
        <taxon>Pseudomonadota</taxon>
        <taxon>Gammaproteobacteria</taxon>
        <taxon>Chromatiales</taxon>
        <taxon>Chromatiaceae</taxon>
        <taxon>Thiocapsa</taxon>
    </lineage>
</organism>
<evidence type="ECO:0000256" key="1">
    <source>
        <dbReference type="SAM" id="MobiDB-lite"/>
    </source>
</evidence>
<dbReference type="Proteomes" id="UP000198816">
    <property type="component" value="Unassembled WGS sequence"/>
</dbReference>
<sequence length="121" mass="12468">METVARLLPALAVVILVLAGAGIHRWLGSPSGTPPTPRATEITADGRPVLGKPVDCTRHPPSPDQDTGDCRAAAALATARVVMFRVRRTVAAGVRIQAVAAAPIRIGPTVTPPLVVVLSTV</sequence>
<name>A0A1H3AKV0_THIRO</name>
<dbReference type="AlphaFoldDB" id="A0A1H3AKV0"/>
<dbReference type="EMBL" id="FNNZ01000020">
    <property type="protein sequence ID" value="SDX30008.1"/>
    <property type="molecule type" value="Genomic_DNA"/>
</dbReference>
<keyword evidence="3" id="KW-1185">Reference proteome</keyword>
<protein>
    <submittedName>
        <fullName evidence="2">Uncharacterized protein</fullName>
    </submittedName>
</protein>
<evidence type="ECO:0000313" key="2">
    <source>
        <dbReference type="EMBL" id="SDX30008.1"/>
    </source>
</evidence>
<dbReference type="STRING" id="1058.SAMN05421783_12025"/>